<dbReference type="PANTHER" id="PTHR43806">
    <property type="entry name" value="PEPTIDASE S8"/>
    <property type="match status" value="1"/>
</dbReference>
<dbReference type="InterPro" id="IPR036852">
    <property type="entry name" value="Peptidase_S8/S53_dom_sf"/>
</dbReference>
<evidence type="ECO:0000256" key="7">
    <source>
        <dbReference type="SAM" id="MobiDB-lite"/>
    </source>
</evidence>
<dbReference type="InterPro" id="IPR022398">
    <property type="entry name" value="Peptidase_S8_His-AS"/>
</dbReference>
<feature type="active site" description="Charge relay system" evidence="5">
    <location>
        <position position="339"/>
    </location>
</feature>
<dbReference type="PRINTS" id="PR00723">
    <property type="entry name" value="SUBTILISIN"/>
</dbReference>
<dbReference type="Gene3D" id="3.30.70.80">
    <property type="entry name" value="Peptidase S8 propeptide/proteinase inhibitor I9"/>
    <property type="match status" value="1"/>
</dbReference>
<dbReference type="EMBL" id="BAABGU010000010">
    <property type="protein sequence ID" value="GAA4568554.1"/>
    <property type="molecule type" value="Genomic_DNA"/>
</dbReference>
<accession>A0ABP8SIS8</accession>
<evidence type="ECO:0000256" key="4">
    <source>
        <dbReference type="ARBA" id="ARBA00022825"/>
    </source>
</evidence>
<feature type="domain" description="Inhibitor I9" evidence="9">
    <location>
        <begin position="42"/>
        <end position="110"/>
    </location>
</feature>
<dbReference type="InterPro" id="IPR023827">
    <property type="entry name" value="Peptidase_S8_Asp-AS"/>
</dbReference>
<dbReference type="Pfam" id="PF05922">
    <property type="entry name" value="Inhibitor_I9"/>
    <property type="match status" value="1"/>
</dbReference>
<evidence type="ECO:0000256" key="2">
    <source>
        <dbReference type="ARBA" id="ARBA00022670"/>
    </source>
</evidence>
<dbReference type="Pfam" id="PF00082">
    <property type="entry name" value="Peptidase_S8"/>
    <property type="match status" value="1"/>
</dbReference>
<dbReference type="SUPFAM" id="SSF52743">
    <property type="entry name" value="Subtilisin-like"/>
    <property type="match status" value="1"/>
</dbReference>
<dbReference type="Gene3D" id="3.40.50.200">
    <property type="entry name" value="Peptidase S8/S53 domain"/>
    <property type="match status" value="1"/>
</dbReference>
<dbReference type="InterPro" id="IPR015500">
    <property type="entry name" value="Peptidase_S8_subtilisin-rel"/>
</dbReference>
<evidence type="ECO:0000256" key="1">
    <source>
        <dbReference type="ARBA" id="ARBA00011073"/>
    </source>
</evidence>
<dbReference type="InterPro" id="IPR000209">
    <property type="entry name" value="Peptidase_S8/S53_dom"/>
</dbReference>
<dbReference type="PROSITE" id="PS00136">
    <property type="entry name" value="SUBTILASE_ASP"/>
    <property type="match status" value="1"/>
</dbReference>
<evidence type="ECO:0000256" key="3">
    <source>
        <dbReference type="ARBA" id="ARBA00022801"/>
    </source>
</evidence>
<dbReference type="CDD" id="cd04077">
    <property type="entry name" value="Peptidases_S8_PCSK9_ProteinaseK_like"/>
    <property type="match status" value="1"/>
</dbReference>
<evidence type="ECO:0000256" key="5">
    <source>
        <dbReference type="PROSITE-ProRule" id="PRU01240"/>
    </source>
</evidence>
<keyword evidence="3 5" id="KW-0378">Hydrolase</keyword>
<dbReference type="PROSITE" id="PS00138">
    <property type="entry name" value="SUBTILASE_SER"/>
    <property type="match status" value="1"/>
</dbReference>
<gene>
    <name evidence="10" type="ORF">GCM10023176_23190</name>
</gene>
<evidence type="ECO:0000313" key="11">
    <source>
        <dbReference type="Proteomes" id="UP001500307"/>
    </source>
</evidence>
<keyword evidence="11" id="KW-1185">Reference proteome</keyword>
<dbReference type="CDD" id="cd00257">
    <property type="entry name" value="beta-trefoil_FSCN-like"/>
    <property type="match status" value="3"/>
</dbReference>
<keyword evidence="2 5" id="KW-0645">Protease</keyword>
<dbReference type="InterPro" id="IPR010259">
    <property type="entry name" value="S8pro/Inhibitor_I9"/>
</dbReference>
<dbReference type="InterPro" id="IPR050131">
    <property type="entry name" value="Peptidase_S8_subtilisin-like"/>
</dbReference>
<evidence type="ECO:0000256" key="6">
    <source>
        <dbReference type="RuleBase" id="RU003355"/>
    </source>
</evidence>
<dbReference type="PROSITE" id="PS51892">
    <property type="entry name" value="SUBTILASE"/>
    <property type="match status" value="1"/>
</dbReference>
<dbReference type="Proteomes" id="UP001500307">
    <property type="component" value="Unassembled WGS sequence"/>
</dbReference>
<evidence type="ECO:0008006" key="12">
    <source>
        <dbReference type="Google" id="ProtNLM"/>
    </source>
</evidence>
<evidence type="ECO:0000259" key="8">
    <source>
        <dbReference type="Pfam" id="PF00082"/>
    </source>
</evidence>
<dbReference type="InterPro" id="IPR037045">
    <property type="entry name" value="S8pro/Inhibitor_I9_sf"/>
</dbReference>
<feature type="active site" description="Charge relay system" evidence="5">
    <location>
        <position position="186"/>
    </location>
</feature>
<comment type="caution">
    <text evidence="10">The sequence shown here is derived from an EMBL/GenBank/DDBJ whole genome shotgun (WGS) entry which is preliminary data.</text>
</comment>
<feature type="active site" description="Charge relay system" evidence="5">
    <location>
        <position position="153"/>
    </location>
</feature>
<dbReference type="PROSITE" id="PS00137">
    <property type="entry name" value="SUBTILASE_HIS"/>
    <property type="match status" value="1"/>
</dbReference>
<reference evidence="11" key="1">
    <citation type="journal article" date="2019" name="Int. J. Syst. Evol. Microbiol.">
        <title>The Global Catalogue of Microorganisms (GCM) 10K type strain sequencing project: providing services to taxonomists for standard genome sequencing and annotation.</title>
        <authorList>
            <consortium name="The Broad Institute Genomics Platform"/>
            <consortium name="The Broad Institute Genome Sequencing Center for Infectious Disease"/>
            <person name="Wu L."/>
            <person name="Ma J."/>
        </authorList>
    </citation>
    <scope>NUCLEOTIDE SEQUENCE [LARGE SCALE GENOMIC DNA]</scope>
    <source>
        <strain evidence="11">JCM 3175</strain>
    </source>
</reference>
<dbReference type="RefSeq" id="WP_346118835.1">
    <property type="nucleotide sequence ID" value="NZ_BAABGU010000010.1"/>
</dbReference>
<dbReference type="SUPFAM" id="SSF50405">
    <property type="entry name" value="Actin-crosslinking proteins"/>
    <property type="match status" value="2"/>
</dbReference>
<dbReference type="InterPro" id="IPR034193">
    <property type="entry name" value="PCSK9_ProteinaseK-like"/>
</dbReference>
<evidence type="ECO:0000259" key="9">
    <source>
        <dbReference type="Pfam" id="PF05922"/>
    </source>
</evidence>
<evidence type="ECO:0000313" key="10">
    <source>
        <dbReference type="EMBL" id="GAA4568554.1"/>
    </source>
</evidence>
<dbReference type="Gene3D" id="2.80.10.50">
    <property type="match status" value="2"/>
</dbReference>
<dbReference type="InterPro" id="IPR008999">
    <property type="entry name" value="Actin-crosslinking"/>
</dbReference>
<keyword evidence="4 5" id="KW-0720">Serine protease</keyword>
<feature type="domain" description="Peptidase S8/S53" evidence="8">
    <location>
        <begin position="151"/>
        <end position="371"/>
    </location>
</feature>
<dbReference type="InterPro" id="IPR023828">
    <property type="entry name" value="Peptidase_S8_Ser-AS"/>
</dbReference>
<name>A0ABP8SIS8_9ACTN</name>
<organism evidence="10 11">
    <name type="scientific">Micromonospora coerulea</name>
    <dbReference type="NCBI Taxonomy" id="47856"/>
    <lineage>
        <taxon>Bacteria</taxon>
        <taxon>Bacillati</taxon>
        <taxon>Actinomycetota</taxon>
        <taxon>Actinomycetes</taxon>
        <taxon>Micromonosporales</taxon>
        <taxon>Micromonosporaceae</taxon>
        <taxon>Micromonospora</taxon>
    </lineage>
</organism>
<dbReference type="SUPFAM" id="SSF54897">
    <property type="entry name" value="Protease propeptides/inhibitors"/>
    <property type="match status" value="1"/>
</dbReference>
<protein>
    <recommendedName>
        <fullName evidence="12">Peptidase inhibitor I9</fullName>
    </recommendedName>
</protein>
<comment type="similarity">
    <text evidence="1 5 6">Belongs to the peptidase S8 family.</text>
</comment>
<dbReference type="PANTHER" id="PTHR43806:SF11">
    <property type="entry name" value="CEREVISIN-RELATED"/>
    <property type="match status" value="1"/>
</dbReference>
<proteinExistence type="inferred from homology"/>
<feature type="region of interest" description="Disordered" evidence="7">
    <location>
        <begin position="16"/>
        <end position="35"/>
    </location>
</feature>
<sequence length="667" mass="68865">MAIASATSVLGIATGGTALADPSGPSRGQVRGAESADAVPDRYIVVLADRKASPSKVRATASALAGETGGTVRRIFTSALHGYSATMTKRQAERLAADPAVAYVQQVQRYSATDTQTSPPSWGLDRIDQAAAKTNGSYTYPTTAADVTAYIVDTGIDINHQDFGGRASYGYDAVEQDSVAQDCDGHGTHVAGTVGGTRYGVAKNVKLVAVRVLDCAGGGTSEQVIAGIDWVTANAVKPAVANMSLGVNSIDPAVDDAVARSIASGITYAVAAGNASSEACEATPARVPAAITVGATDRLDFRAWFSNHGPCVDTFAPGVSIVSAAMGTTSGSIAMNGTSMASPHVAGAAALLLQAHPEWTPQQVRDGIVTSGIAGAVHDEWGSTDRILHVGAAQPARSSYGLKARVNGRYVTAESGGTKPLIARGTTLGAWEKYDVVDAGSGLVGLRAKVNGKFVTAESAGAKPLIARSASIGAWEKFQIIDNVDGSASLKAAINGRYVTAPSTTLPLIANSTTIGTAEKFDFDAPPPVVSITSRANGRFVTAESAGTLPLIARSTSVGAWEKFEIVQGRTTGYFALRALVNGKYVTAESTGTKPLIARSSTIGIWEKFDVWDYNADGSIFIQAYVDGEVVTAGSTGSSQLISSRLVDWNKPDYGFGPGEKFTINIL</sequence>